<organism evidence="2">
    <name type="scientific">Cyprideis torosa</name>
    <dbReference type="NCBI Taxonomy" id="163714"/>
    <lineage>
        <taxon>Eukaryota</taxon>
        <taxon>Metazoa</taxon>
        <taxon>Ecdysozoa</taxon>
        <taxon>Arthropoda</taxon>
        <taxon>Crustacea</taxon>
        <taxon>Oligostraca</taxon>
        <taxon>Ostracoda</taxon>
        <taxon>Podocopa</taxon>
        <taxon>Podocopida</taxon>
        <taxon>Cytherocopina</taxon>
        <taxon>Cytheroidea</taxon>
        <taxon>Cytherideidae</taxon>
        <taxon>Cyprideis</taxon>
    </lineage>
</organism>
<dbReference type="OrthoDB" id="6105938at2759"/>
<dbReference type="InterPro" id="IPR008974">
    <property type="entry name" value="TRAF-like"/>
</dbReference>
<feature type="region of interest" description="Disordered" evidence="1">
    <location>
        <begin position="1"/>
        <end position="42"/>
    </location>
</feature>
<proteinExistence type="predicted"/>
<dbReference type="InterPro" id="IPR013083">
    <property type="entry name" value="Znf_RING/FYVE/PHD"/>
</dbReference>
<reference evidence="2" key="1">
    <citation type="submission" date="2020-11" db="EMBL/GenBank/DDBJ databases">
        <authorList>
            <person name="Tran Van P."/>
        </authorList>
    </citation>
    <scope>NUCLEOTIDE SEQUENCE</scope>
</reference>
<accession>A0A7R8ZTU6</accession>
<dbReference type="Pfam" id="PF00917">
    <property type="entry name" value="MATH"/>
    <property type="match status" value="1"/>
</dbReference>
<dbReference type="AlphaFoldDB" id="A0A7R8ZTU6"/>
<name>A0A7R8ZTU6_9CRUS</name>
<dbReference type="InterPro" id="IPR002083">
    <property type="entry name" value="MATH/TRAF_dom"/>
</dbReference>
<protein>
    <submittedName>
        <fullName evidence="2">Uncharacterized protein</fullName>
    </submittedName>
</protein>
<dbReference type="Gene3D" id="2.60.210.10">
    <property type="entry name" value="Apoptosis, Tumor Necrosis Factor Receptor Associated Protein 2, Chain A"/>
    <property type="match status" value="1"/>
</dbReference>
<gene>
    <name evidence="2" type="ORF">CTOB1V02_LOCUS9362</name>
</gene>
<evidence type="ECO:0000313" key="2">
    <source>
        <dbReference type="EMBL" id="CAD7231515.1"/>
    </source>
</evidence>
<dbReference type="Gene3D" id="3.30.40.10">
    <property type="entry name" value="Zinc/RING finger domain, C3HC4 (zinc finger)"/>
    <property type="match status" value="2"/>
</dbReference>
<dbReference type="SUPFAM" id="SSF49599">
    <property type="entry name" value="TRAF domain-like"/>
    <property type="match status" value="1"/>
</dbReference>
<dbReference type="CDD" id="cd00121">
    <property type="entry name" value="MATH"/>
    <property type="match status" value="1"/>
</dbReference>
<evidence type="ECO:0000256" key="1">
    <source>
        <dbReference type="SAM" id="MobiDB-lite"/>
    </source>
</evidence>
<dbReference type="SUPFAM" id="SSF57850">
    <property type="entry name" value="RING/U-box"/>
    <property type="match status" value="1"/>
</dbReference>
<dbReference type="EMBL" id="OB663592">
    <property type="protein sequence ID" value="CAD7231515.1"/>
    <property type="molecule type" value="Genomic_DNA"/>
</dbReference>
<feature type="compositionally biased region" description="Basic and acidic residues" evidence="1">
    <location>
        <begin position="11"/>
        <end position="23"/>
    </location>
</feature>
<sequence>MVVNSDFEQLTGKREQHQRERSAGRRLPSIPSPSSQLNTGDGHVAQGEAESVRWSEDSPIFQLDDVTSHQFRELETSSFTKSLGKTGVGPTAVRRPWFDQHGFQTVHEAPEEVAKVSFVAPLSSSVKSSHRLMTLVFNEVLHFLPSEQPGQPVGGYGAQGSAGESKSFTIYGSGNTSQYHPLQLPSPRQSVFRERVLILSSVSRDVTTPSIIYDNGFPSLEPHVAPLVVGQNPPNTPDNHLLRRSMEINADWIQDKMFNSMRCPSCSRLMVDASSFPCHDTFCQGCADRCAELNECLECHKPVSIDSMKPNETVRNIILELNMKCPADGCHVDIQVKDFKQHLRDCDRFIMDCTKDCGETILYREQETHDCVSHLKEQMQDLRQSLTSRVEENERLAAEVRKLVLPRLRILRVVASANLALSNSPLIFSIRKADYQCDKDTGEAKSNVIKAGGMRWWVTFWGVNRFLIHAEKDKGDPSPWTLHADSITLKVLKKGGTTGPSLTHRLLEATISSDKGVVGMFSQRGGLPQLIYPRNGFLDAEGTVHMEIFFAGASISPNPPPQLPIVPEAEATLQISDLTSSLREEGDSIFSPSVHVGGAEWRVRVGRRYGYYNYGYYNFSLMCSPEEKEDWSLRADCNITVLSAVEGGRNEEGKKDGVEFSRGIPRTYWLRIRQDAIDRFLTGDILSVAVKIRVHQ</sequence>